<accession>A0A4Y8IF83</accession>
<name>A0A4Y8IF83_9BACI</name>
<comment type="caution">
    <text evidence="1">The sequence shown here is derived from an EMBL/GenBank/DDBJ whole genome shotgun (WGS) entry which is preliminary data.</text>
</comment>
<dbReference type="Proteomes" id="UP000297975">
    <property type="component" value="Unassembled WGS sequence"/>
</dbReference>
<dbReference type="AlphaFoldDB" id="A0A4Y8IF83"/>
<sequence>MSEYYRNEIHRLQQEKSYLLTKLGQSIYYQYRIGQVYSEELKDFGEQINELDQYIHQLSIKLSGQDATQAWRCQCGNLIESDDVYCSKCGENTEKAEEESQTDCDTCGTSIVIHSNFCHVCGSRQSQG</sequence>
<reference evidence="1 2" key="1">
    <citation type="submission" date="2019-03" db="EMBL/GenBank/DDBJ databases">
        <authorList>
            <person name="He R.-H."/>
        </authorList>
    </citation>
    <scope>NUCLEOTIDE SEQUENCE [LARGE SCALE GENOMIC DNA]</scope>
    <source>
        <strain evidence="2">SH 714</strain>
    </source>
</reference>
<dbReference type="RefSeq" id="WP_134340815.1">
    <property type="nucleotide sequence ID" value="NZ_SOPW01000014.1"/>
</dbReference>
<evidence type="ECO:0000313" key="1">
    <source>
        <dbReference type="EMBL" id="TFB15072.1"/>
    </source>
</evidence>
<evidence type="ECO:0000313" key="2">
    <source>
        <dbReference type="Proteomes" id="UP000297975"/>
    </source>
</evidence>
<dbReference type="OrthoDB" id="2965643at2"/>
<keyword evidence="2" id="KW-1185">Reference proteome</keyword>
<organism evidence="1 2">
    <name type="scientific">Filobacillus milosensis</name>
    <dbReference type="NCBI Taxonomy" id="94137"/>
    <lineage>
        <taxon>Bacteria</taxon>
        <taxon>Bacillati</taxon>
        <taxon>Bacillota</taxon>
        <taxon>Bacilli</taxon>
        <taxon>Bacillales</taxon>
        <taxon>Bacillaceae</taxon>
        <taxon>Filobacillus</taxon>
    </lineage>
</organism>
<protein>
    <submittedName>
        <fullName evidence="1">Uncharacterized protein</fullName>
    </submittedName>
</protein>
<dbReference type="EMBL" id="SOPW01000014">
    <property type="protein sequence ID" value="TFB15072.1"/>
    <property type="molecule type" value="Genomic_DNA"/>
</dbReference>
<gene>
    <name evidence="1" type="ORF">E3U55_12530</name>
</gene>
<proteinExistence type="predicted"/>